<comment type="caution">
    <text evidence="6">The sequence shown here is derived from an EMBL/GenBank/DDBJ whole genome shotgun (WGS) entry which is preliminary data.</text>
</comment>
<evidence type="ECO:0000256" key="5">
    <source>
        <dbReference type="ARBA" id="ARBA00023136"/>
    </source>
</evidence>
<comment type="similarity">
    <text evidence="2">Belongs to the LemA family.</text>
</comment>
<accession>A0A395JLF7</accession>
<dbReference type="InParanoid" id="A0A395JLF7"/>
<dbReference type="Pfam" id="PF04011">
    <property type="entry name" value="LemA"/>
    <property type="match status" value="1"/>
</dbReference>
<evidence type="ECO:0000313" key="6">
    <source>
        <dbReference type="EMBL" id="RBP51255.1"/>
    </source>
</evidence>
<keyword evidence="4" id="KW-1133">Transmembrane helix</keyword>
<sequence>MEIALGFVVVLVCFITWMYNRLVRARNYALDAWSGIGVQLTKRHDLIPLLANVVKSYAKHETDLLVRTTELRAPNISDDTQKTEQREQSFGKQLNQIVVLAEDYPEIKADQNFQRLQDNLVAVEGDIESARRYYNGAVRDLNVLVESFPSNLIARQFSFESRKFFELELPAMRATPLIKLS</sequence>
<dbReference type="RefSeq" id="WP_113954037.1">
    <property type="nucleotide sequence ID" value="NZ_QNRT01000002.1"/>
</dbReference>
<evidence type="ECO:0000313" key="7">
    <source>
        <dbReference type="Proteomes" id="UP000253083"/>
    </source>
</evidence>
<protein>
    <submittedName>
        <fullName evidence="6">LemA protein</fullName>
    </submittedName>
</protein>
<dbReference type="Proteomes" id="UP000253083">
    <property type="component" value="Unassembled WGS sequence"/>
</dbReference>
<evidence type="ECO:0000256" key="3">
    <source>
        <dbReference type="ARBA" id="ARBA00022692"/>
    </source>
</evidence>
<reference evidence="6 7" key="1">
    <citation type="submission" date="2018-06" db="EMBL/GenBank/DDBJ databases">
        <title>Genomic Encyclopedia of Type Strains, Phase IV (KMG-IV): sequencing the most valuable type-strain genomes for metagenomic binning, comparative biology and taxonomic classification.</title>
        <authorList>
            <person name="Goeker M."/>
        </authorList>
    </citation>
    <scope>NUCLEOTIDE SEQUENCE [LARGE SCALE GENOMIC DNA]</scope>
    <source>
        <strain evidence="6 7">DSM 24032</strain>
    </source>
</reference>
<dbReference type="GO" id="GO:0016020">
    <property type="term" value="C:membrane"/>
    <property type="evidence" value="ECO:0007669"/>
    <property type="project" value="UniProtKB-SubCell"/>
</dbReference>
<evidence type="ECO:0000256" key="4">
    <source>
        <dbReference type="ARBA" id="ARBA00022989"/>
    </source>
</evidence>
<keyword evidence="5" id="KW-0472">Membrane</keyword>
<dbReference type="PANTHER" id="PTHR34478">
    <property type="entry name" value="PROTEIN LEMA"/>
    <property type="match status" value="1"/>
</dbReference>
<dbReference type="InterPro" id="IPR023353">
    <property type="entry name" value="LemA-like_dom_sf"/>
</dbReference>
<name>A0A395JLF7_9GAMM</name>
<dbReference type="OrthoDB" id="9804152at2"/>
<dbReference type="Gene3D" id="1.20.1440.20">
    <property type="entry name" value="LemA-like domain"/>
    <property type="match status" value="1"/>
</dbReference>
<dbReference type="InterPro" id="IPR007156">
    <property type="entry name" value="MamQ_LemA"/>
</dbReference>
<dbReference type="EMBL" id="QNRT01000002">
    <property type="protein sequence ID" value="RBP51255.1"/>
    <property type="molecule type" value="Genomic_DNA"/>
</dbReference>
<dbReference type="PANTHER" id="PTHR34478:SF2">
    <property type="entry name" value="MEMBRANE PROTEIN"/>
    <property type="match status" value="1"/>
</dbReference>
<organism evidence="6 7">
    <name type="scientific">Arenicella xantha</name>
    <dbReference type="NCBI Taxonomy" id="644221"/>
    <lineage>
        <taxon>Bacteria</taxon>
        <taxon>Pseudomonadati</taxon>
        <taxon>Pseudomonadota</taxon>
        <taxon>Gammaproteobacteria</taxon>
        <taxon>Arenicellales</taxon>
        <taxon>Arenicellaceae</taxon>
        <taxon>Arenicella</taxon>
    </lineage>
</organism>
<evidence type="ECO:0000256" key="1">
    <source>
        <dbReference type="ARBA" id="ARBA00004167"/>
    </source>
</evidence>
<keyword evidence="7" id="KW-1185">Reference proteome</keyword>
<gene>
    <name evidence="6" type="ORF">DFR28_102674</name>
</gene>
<dbReference type="AlphaFoldDB" id="A0A395JLF7"/>
<dbReference type="SUPFAM" id="SSF140478">
    <property type="entry name" value="LemA-like"/>
    <property type="match status" value="1"/>
</dbReference>
<comment type="subcellular location">
    <subcellularLocation>
        <location evidence="1">Membrane</location>
        <topology evidence="1">Single-pass membrane protein</topology>
    </subcellularLocation>
</comment>
<keyword evidence="3" id="KW-0812">Transmembrane</keyword>
<proteinExistence type="inferred from homology"/>
<evidence type="ECO:0000256" key="2">
    <source>
        <dbReference type="ARBA" id="ARBA00008854"/>
    </source>
</evidence>